<keyword evidence="5 8" id="KW-1133">Transmembrane helix</keyword>
<feature type="transmembrane region" description="Helical" evidence="8">
    <location>
        <begin position="265"/>
        <end position="281"/>
    </location>
</feature>
<keyword evidence="4 8" id="KW-0812">Transmembrane</keyword>
<evidence type="ECO:0000256" key="6">
    <source>
        <dbReference type="ARBA" id="ARBA00023136"/>
    </source>
</evidence>
<evidence type="ECO:0000313" key="9">
    <source>
        <dbReference type="EMBL" id="GHD00471.1"/>
    </source>
</evidence>
<feature type="transmembrane region" description="Helical" evidence="8">
    <location>
        <begin position="101"/>
        <end position="118"/>
    </location>
</feature>
<evidence type="ECO:0000256" key="7">
    <source>
        <dbReference type="ARBA" id="ARBA00024033"/>
    </source>
</evidence>
<keyword evidence="6 8" id="KW-0472">Membrane</keyword>
<evidence type="ECO:0000256" key="3">
    <source>
        <dbReference type="ARBA" id="ARBA00022679"/>
    </source>
</evidence>
<keyword evidence="3" id="KW-0808">Transferase</keyword>
<comment type="caution">
    <text evidence="9">The sequence shown here is derived from an EMBL/GenBank/DDBJ whole genome shotgun (WGS) entry which is preliminary data.</text>
</comment>
<feature type="transmembrane region" description="Helical" evidence="8">
    <location>
        <begin position="177"/>
        <end position="196"/>
    </location>
</feature>
<evidence type="ECO:0000256" key="4">
    <source>
        <dbReference type="ARBA" id="ARBA00022692"/>
    </source>
</evidence>
<dbReference type="InterPro" id="IPR018584">
    <property type="entry name" value="GT87"/>
</dbReference>
<evidence type="ECO:0000313" key="10">
    <source>
        <dbReference type="Proteomes" id="UP000642819"/>
    </source>
</evidence>
<feature type="transmembrane region" description="Helical" evidence="8">
    <location>
        <begin position="149"/>
        <end position="170"/>
    </location>
</feature>
<name>A0ABQ3GCK5_9MICC</name>
<proteinExistence type="inferred from homology"/>
<keyword evidence="2" id="KW-1003">Cell membrane</keyword>
<feature type="transmembrane region" description="Helical" evidence="8">
    <location>
        <begin position="68"/>
        <end position="89"/>
    </location>
</feature>
<reference evidence="10" key="1">
    <citation type="journal article" date="2019" name="Int. J. Syst. Evol. Microbiol.">
        <title>The Global Catalogue of Microorganisms (GCM) 10K type strain sequencing project: providing services to taxonomists for standard genome sequencing and annotation.</title>
        <authorList>
            <consortium name="The Broad Institute Genomics Platform"/>
            <consortium name="The Broad Institute Genome Sequencing Center for Infectious Disease"/>
            <person name="Wu L."/>
            <person name="Ma J."/>
        </authorList>
    </citation>
    <scope>NUCLEOTIDE SEQUENCE [LARGE SCALE GENOMIC DNA]</scope>
    <source>
        <strain evidence="10">KCTC 19466</strain>
    </source>
</reference>
<evidence type="ECO:0000256" key="1">
    <source>
        <dbReference type="ARBA" id="ARBA00004651"/>
    </source>
</evidence>
<dbReference type="Pfam" id="PF09594">
    <property type="entry name" value="GT87"/>
    <property type="match status" value="1"/>
</dbReference>
<comment type="similarity">
    <text evidence="7">Belongs to the glycosyltransferase 87 family.</text>
</comment>
<evidence type="ECO:0008006" key="11">
    <source>
        <dbReference type="Google" id="ProtNLM"/>
    </source>
</evidence>
<protein>
    <recommendedName>
        <fullName evidence="11">Alpha-1,2-mannosyltransferase</fullName>
    </recommendedName>
</protein>
<organism evidence="9 10">
    <name type="scientific">Zhihengliuella salsuginis</name>
    <dbReference type="NCBI Taxonomy" id="578222"/>
    <lineage>
        <taxon>Bacteria</taxon>
        <taxon>Bacillati</taxon>
        <taxon>Actinomycetota</taxon>
        <taxon>Actinomycetes</taxon>
        <taxon>Micrococcales</taxon>
        <taxon>Micrococcaceae</taxon>
        <taxon>Zhihengliuella</taxon>
    </lineage>
</organism>
<evidence type="ECO:0000256" key="8">
    <source>
        <dbReference type="SAM" id="Phobius"/>
    </source>
</evidence>
<keyword evidence="10" id="KW-1185">Reference proteome</keyword>
<comment type="subcellular location">
    <subcellularLocation>
        <location evidence="1">Cell membrane</location>
        <topology evidence="1">Multi-pass membrane protein</topology>
    </subcellularLocation>
</comment>
<gene>
    <name evidence="9" type="ORF">GCM10008096_03820</name>
</gene>
<evidence type="ECO:0000256" key="2">
    <source>
        <dbReference type="ARBA" id="ARBA00022475"/>
    </source>
</evidence>
<dbReference type="EMBL" id="BMXK01000001">
    <property type="protein sequence ID" value="GHD00471.1"/>
    <property type="molecule type" value="Genomic_DNA"/>
</dbReference>
<dbReference type="Proteomes" id="UP000642819">
    <property type="component" value="Unassembled WGS sequence"/>
</dbReference>
<evidence type="ECO:0000256" key="5">
    <source>
        <dbReference type="ARBA" id="ARBA00022989"/>
    </source>
</evidence>
<accession>A0ABQ3GCK5</accession>
<feature type="transmembrane region" description="Helical" evidence="8">
    <location>
        <begin position="316"/>
        <end position="339"/>
    </location>
</feature>
<feature type="transmembrane region" description="Helical" evidence="8">
    <location>
        <begin position="351"/>
        <end position="370"/>
    </location>
</feature>
<feature type="transmembrane region" description="Helical" evidence="8">
    <location>
        <begin position="287"/>
        <end position="304"/>
    </location>
</feature>
<sequence length="396" mass="41420">MITPVHGLDFTVYREGASVLFAADGERSLYDPVPHDVGTRGLPFTYPPFAALVFLPFAYLPIPLGLGLLTATSILCLLGTAVVAVDYLARSGVLGRGAAGHGAALVLATVLIGFSAPWRDSLDFGQVNAMIMALVVADLMRPAGRIPRGILIGIAAGIKLTPLAFGLIFLARRDWRAILATGAGFAGTAALGWTVAAEESRTFWSGLLGASERVGDPSIMYNMSLNSLTMHLGLEGADQRAAWALACLAVIGVGYLAIRAADGRGDTVAAIAANGIVMVAISPVSWFHHWVWAALIIPVAWVAARRCHGARRFRVGLLAAALYPAFLLSSFALTILLTGEIRGHGPVAWELLSSLGLLLSLIVLGVLAFGERGTSPAAAGLEPVDRQAAPSGSVRR</sequence>
<feature type="transmembrane region" description="Helical" evidence="8">
    <location>
        <begin position="241"/>
        <end position="258"/>
    </location>
</feature>